<evidence type="ECO:0000256" key="4">
    <source>
        <dbReference type="PROSITE-ProRule" id="PRU00024"/>
    </source>
</evidence>
<evidence type="ECO:0000256" key="6">
    <source>
        <dbReference type="SAM" id="MobiDB-lite"/>
    </source>
</evidence>
<dbReference type="InterPro" id="IPR000315">
    <property type="entry name" value="Znf_B-box"/>
</dbReference>
<accession>A0AAV2QEP6</accession>
<keyword evidence="10" id="KW-1185">Reference proteome</keyword>
<evidence type="ECO:0000256" key="3">
    <source>
        <dbReference type="ARBA" id="ARBA00022833"/>
    </source>
</evidence>
<feature type="non-terminal residue" evidence="9">
    <location>
        <position position="376"/>
    </location>
</feature>
<dbReference type="InterPro" id="IPR017907">
    <property type="entry name" value="Znf_RING_CS"/>
</dbReference>
<dbReference type="InterPro" id="IPR013083">
    <property type="entry name" value="Znf_RING/FYVE/PHD"/>
</dbReference>
<dbReference type="PROSITE" id="PS50119">
    <property type="entry name" value="ZF_BBOX"/>
    <property type="match status" value="1"/>
</dbReference>
<feature type="compositionally biased region" description="Low complexity" evidence="6">
    <location>
        <begin position="316"/>
        <end position="352"/>
    </location>
</feature>
<dbReference type="PANTHER" id="PTHR47156">
    <property type="entry name" value="PROTEIN CBG20824"/>
    <property type="match status" value="1"/>
</dbReference>
<evidence type="ECO:0000256" key="5">
    <source>
        <dbReference type="SAM" id="Coils"/>
    </source>
</evidence>
<dbReference type="InterPro" id="IPR052667">
    <property type="entry name" value="E3_ubiquitin-ligase_RING"/>
</dbReference>
<feature type="compositionally biased region" description="Basic residues" evidence="6">
    <location>
        <begin position="298"/>
        <end position="310"/>
    </location>
</feature>
<feature type="region of interest" description="Disordered" evidence="6">
    <location>
        <begin position="78"/>
        <end position="105"/>
    </location>
</feature>
<evidence type="ECO:0000256" key="1">
    <source>
        <dbReference type="ARBA" id="ARBA00022723"/>
    </source>
</evidence>
<dbReference type="Gene3D" id="3.30.40.10">
    <property type="entry name" value="Zinc/RING finger domain, C3HC4 (zinc finger)"/>
    <property type="match status" value="1"/>
</dbReference>
<evidence type="ECO:0000259" key="7">
    <source>
        <dbReference type="PROSITE" id="PS50089"/>
    </source>
</evidence>
<keyword evidence="2 4" id="KW-0863">Zinc-finger</keyword>
<feature type="domain" description="RING-type" evidence="7">
    <location>
        <begin position="13"/>
        <end position="56"/>
    </location>
</feature>
<feature type="compositionally biased region" description="Low complexity" evidence="6">
    <location>
        <begin position="83"/>
        <end position="92"/>
    </location>
</feature>
<dbReference type="Proteomes" id="UP001497623">
    <property type="component" value="Unassembled WGS sequence"/>
</dbReference>
<keyword evidence="3" id="KW-0862">Zinc</keyword>
<keyword evidence="5" id="KW-0175">Coiled coil</keyword>
<proteinExistence type="predicted"/>
<feature type="domain" description="B box-type" evidence="8">
    <location>
        <begin position="107"/>
        <end position="145"/>
    </location>
</feature>
<gene>
    <name evidence="9" type="ORF">MNOR_LOCUS11672</name>
</gene>
<feature type="coiled-coil region" evidence="5">
    <location>
        <begin position="199"/>
        <end position="233"/>
    </location>
</feature>
<dbReference type="AlphaFoldDB" id="A0AAV2QEP6"/>
<dbReference type="SMART" id="SM00184">
    <property type="entry name" value="RING"/>
    <property type="match status" value="1"/>
</dbReference>
<dbReference type="SUPFAM" id="SSF57845">
    <property type="entry name" value="B-box zinc-binding domain"/>
    <property type="match status" value="1"/>
</dbReference>
<dbReference type="Gene3D" id="3.30.160.60">
    <property type="entry name" value="Classic Zinc Finger"/>
    <property type="match status" value="1"/>
</dbReference>
<evidence type="ECO:0000313" key="10">
    <source>
        <dbReference type="Proteomes" id="UP001497623"/>
    </source>
</evidence>
<dbReference type="Pfam" id="PF13639">
    <property type="entry name" value="zf-RING_2"/>
    <property type="match status" value="1"/>
</dbReference>
<evidence type="ECO:0000313" key="9">
    <source>
        <dbReference type="EMBL" id="CAL4081970.1"/>
    </source>
</evidence>
<feature type="region of interest" description="Disordered" evidence="6">
    <location>
        <begin position="294"/>
        <end position="359"/>
    </location>
</feature>
<evidence type="ECO:0000259" key="8">
    <source>
        <dbReference type="PROSITE" id="PS50119"/>
    </source>
</evidence>
<dbReference type="SUPFAM" id="SSF57850">
    <property type="entry name" value="RING/U-box"/>
    <property type="match status" value="1"/>
</dbReference>
<dbReference type="PANTHER" id="PTHR47156:SF10">
    <property type="entry name" value="E3 UBIQUITIN-PROTEIN LIGASE TRIM-21-RELATED"/>
    <property type="match status" value="1"/>
</dbReference>
<organism evidence="9 10">
    <name type="scientific">Meganyctiphanes norvegica</name>
    <name type="common">Northern krill</name>
    <name type="synonym">Thysanopoda norvegica</name>
    <dbReference type="NCBI Taxonomy" id="48144"/>
    <lineage>
        <taxon>Eukaryota</taxon>
        <taxon>Metazoa</taxon>
        <taxon>Ecdysozoa</taxon>
        <taxon>Arthropoda</taxon>
        <taxon>Crustacea</taxon>
        <taxon>Multicrustacea</taxon>
        <taxon>Malacostraca</taxon>
        <taxon>Eumalacostraca</taxon>
        <taxon>Eucarida</taxon>
        <taxon>Euphausiacea</taxon>
        <taxon>Euphausiidae</taxon>
        <taxon>Meganyctiphanes</taxon>
    </lineage>
</organism>
<protein>
    <submittedName>
        <fullName evidence="9">Uncharacterized protein</fullName>
    </submittedName>
</protein>
<dbReference type="EMBL" id="CAXKWB010006191">
    <property type="protein sequence ID" value="CAL4081970.1"/>
    <property type="molecule type" value="Genomic_DNA"/>
</dbReference>
<dbReference type="InterPro" id="IPR001841">
    <property type="entry name" value="Znf_RING"/>
</dbReference>
<reference evidence="9 10" key="1">
    <citation type="submission" date="2024-05" db="EMBL/GenBank/DDBJ databases">
        <authorList>
            <person name="Wallberg A."/>
        </authorList>
    </citation>
    <scope>NUCLEOTIDE SEQUENCE [LARGE SCALE GENOMIC DNA]</scope>
</reference>
<dbReference type="PROSITE" id="PS00518">
    <property type="entry name" value="ZF_RING_1"/>
    <property type="match status" value="1"/>
</dbReference>
<sequence>MLFLYLFQDNLKCEICFEHYDDNNCRPKSLPCGHTFCNQCVAKGILKGQSTCPTCRKPHNAKSVNDLPMNVVLERIIRDRSKTSNTDNSSSTSEEKDEEDECNGGQCSKHKKGTLYFFCQTHGLQICRECTVLDHTAPKCKIVSLKEEIERQKQENIRQVTQHITAINDTVSSLGQFVKDKDKFILSQELQINKWKKSIEDTTTKIAEVMMACEKAQKELTQGKEKIKEIEDGKDDLQNPDSKETIAKQYSDVQTVSMNVVQWIQDINKEFNLPPKMRAQKKVTVKNEDEYRDWSRTHQTRGKKRRHRGSKFSSDQSLQMIVQQQQQWKSRQGGQHGQGTQQRQGAQQYRRQVLNPGDVQHLLQQQRNRIEECKQQ</sequence>
<dbReference type="GO" id="GO:0008270">
    <property type="term" value="F:zinc ion binding"/>
    <property type="evidence" value="ECO:0007669"/>
    <property type="project" value="UniProtKB-KW"/>
</dbReference>
<name>A0AAV2QEP6_MEGNR</name>
<dbReference type="PROSITE" id="PS50089">
    <property type="entry name" value="ZF_RING_2"/>
    <property type="match status" value="1"/>
</dbReference>
<evidence type="ECO:0000256" key="2">
    <source>
        <dbReference type="ARBA" id="ARBA00022771"/>
    </source>
</evidence>
<comment type="caution">
    <text evidence="9">The sequence shown here is derived from an EMBL/GenBank/DDBJ whole genome shotgun (WGS) entry which is preliminary data.</text>
</comment>
<keyword evidence="1" id="KW-0479">Metal-binding</keyword>